<feature type="compositionally biased region" description="Basic and acidic residues" evidence="1">
    <location>
        <begin position="45"/>
        <end position="63"/>
    </location>
</feature>
<feature type="region of interest" description="Disordered" evidence="1">
    <location>
        <begin position="45"/>
        <end position="69"/>
    </location>
</feature>
<dbReference type="KEGG" id="cgle:NCTC11432_01434"/>
<dbReference type="STRING" id="525257.HMPREF0204_13033"/>
<dbReference type="AlphaFoldDB" id="A0A448B034"/>
<dbReference type="EMBL" id="LR134289">
    <property type="protein sequence ID" value="VEE06023.1"/>
    <property type="molecule type" value="Genomic_DNA"/>
</dbReference>
<protein>
    <submittedName>
        <fullName evidence="2">Uncharacterized protein</fullName>
    </submittedName>
</protein>
<evidence type="ECO:0000313" key="3">
    <source>
        <dbReference type="Proteomes" id="UP000279227"/>
    </source>
</evidence>
<evidence type="ECO:0000313" key="2">
    <source>
        <dbReference type="EMBL" id="VEE06023.1"/>
    </source>
</evidence>
<gene>
    <name evidence="2" type="ORF">NCTC11432_01434</name>
</gene>
<dbReference type="GeneID" id="93021429"/>
<evidence type="ECO:0000256" key="1">
    <source>
        <dbReference type="SAM" id="MobiDB-lite"/>
    </source>
</evidence>
<reference evidence="2 3" key="1">
    <citation type="submission" date="2018-12" db="EMBL/GenBank/DDBJ databases">
        <authorList>
            <consortium name="Pathogen Informatics"/>
        </authorList>
    </citation>
    <scope>NUCLEOTIDE SEQUENCE [LARGE SCALE GENOMIC DNA]</scope>
    <source>
        <strain evidence="2 3">NCTC11432</strain>
    </source>
</reference>
<dbReference type="RefSeq" id="WP_002978336.1">
    <property type="nucleotide sequence ID" value="NZ_CP068486.1"/>
</dbReference>
<dbReference type="Proteomes" id="UP000279227">
    <property type="component" value="Chromosome"/>
</dbReference>
<name>A0A448B034_CHRGE</name>
<accession>A0A448B034</accession>
<sequence length="69" mass="7893">MKQLLTIILTGATLLALNSCRENETLTENNEAAFEQNSLLKKGDSLTAREFKEKDPPKDRDNWRMSPQQ</sequence>
<proteinExistence type="predicted"/>
<dbReference type="OrthoDB" id="1275109at2"/>
<organism evidence="2 3">
    <name type="scientific">Chryseobacterium gleum</name>
    <name type="common">Flavobacterium gleum</name>
    <dbReference type="NCBI Taxonomy" id="250"/>
    <lineage>
        <taxon>Bacteria</taxon>
        <taxon>Pseudomonadati</taxon>
        <taxon>Bacteroidota</taxon>
        <taxon>Flavobacteriia</taxon>
        <taxon>Flavobacteriales</taxon>
        <taxon>Weeksellaceae</taxon>
        <taxon>Chryseobacterium group</taxon>
        <taxon>Chryseobacterium</taxon>
    </lineage>
</organism>